<dbReference type="Proteomes" id="UP000199315">
    <property type="component" value="Unassembled WGS sequence"/>
</dbReference>
<evidence type="ECO:0008006" key="3">
    <source>
        <dbReference type="Google" id="ProtNLM"/>
    </source>
</evidence>
<protein>
    <recommendedName>
        <fullName evidence="3">DUF4177 domain-containing protein</fullName>
    </recommendedName>
</protein>
<reference evidence="1 2" key="1">
    <citation type="submission" date="2016-09" db="EMBL/GenBank/DDBJ databases">
        <authorList>
            <person name="Capua I."/>
            <person name="De Benedictis P."/>
            <person name="Joannis T."/>
            <person name="Lombin L.H."/>
            <person name="Cattoli G."/>
        </authorList>
    </citation>
    <scope>NUCLEOTIDE SEQUENCE [LARGE SCALE GENOMIC DNA]</scope>
    <source>
        <strain evidence="1 2">GluBS11</strain>
    </source>
</reference>
<organism evidence="1 2">
    <name type="scientific">Anaerobium acetethylicum</name>
    <dbReference type="NCBI Taxonomy" id="1619234"/>
    <lineage>
        <taxon>Bacteria</taxon>
        <taxon>Bacillati</taxon>
        <taxon>Bacillota</taxon>
        <taxon>Clostridia</taxon>
        <taxon>Lachnospirales</taxon>
        <taxon>Lachnospiraceae</taxon>
        <taxon>Anaerobium</taxon>
    </lineage>
</organism>
<evidence type="ECO:0000313" key="2">
    <source>
        <dbReference type="Proteomes" id="UP000199315"/>
    </source>
</evidence>
<accession>A0A1D3TXM5</accession>
<evidence type="ECO:0000313" key="1">
    <source>
        <dbReference type="EMBL" id="SCP99121.1"/>
    </source>
</evidence>
<proteinExistence type="predicted"/>
<dbReference type="OrthoDB" id="1654298at2"/>
<gene>
    <name evidence="1" type="ORF">SAMN05421730_103237</name>
</gene>
<keyword evidence="2" id="KW-1185">Reference proteome</keyword>
<dbReference type="EMBL" id="FMKA01000032">
    <property type="protein sequence ID" value="SCP99121.1"/>
    <property type="molecule type" value="Genomic_DNA"/>
</dbReference>
<name>A0A1D3TXM5_9FIRM</name>
<dbReference type="Pfam" id="PF13783">
    <property type="entry name" value="DUF4177"/>
    <property type="match status" value="1"/>
</dbReference>
<dbReference type="RefSeq" id="WP_091236398.1">
    <property type="nucleotide sequence ID" value="NZ_FMKA01000032.1"/>
</dbReference>
<dbReference type="AlphaFoldDB" id="A0A1D3TXM5"/>
<sequence length="53" mass="6332">MYEYKFVRLELKGFFETKTKQDYHTIVEGYATEGWRLVQILTPPTGPYVFIVK</sequence>
<dbReference type="InterPro" id="IPR025234">
    <property type="entry name" value="YjzH-like"/>
</dbReference>